<dbReference type="InterPro" id="IPR043519">
    <property type="entry name" value="NT_sf"/>
</dbReference>
<evidence type="ECO:0000259" key="1">
    <source>
        <dbReference type="Pfam" id="PF03445"/>
    </source>
</evidence>
<dbReference type="PATRIC" id="fig|280871.6.peg.4889"/>
<dbReference type="SUPFAM" id="SSF81301">
    <property type="entry name" value="Nucleotidyltransferase"/>
    <property type="match status" value="1"/>
</dbReference>
<evidence type="ECO:0000313" key="4">
    <source>
        <dbReference type="Proteomes" id="UP000032221"/>
    </source>
</evidence>
<comment type="caution">
    <text evidence="3">The sequence shown here is derived from an EMBL/GenBank/DDBJ whole genome shotgun (WGS) entry which is preliminary data.</text>
</comment>
<feature type="domain" description="Protein-PII uridylyltransferase N-terminal" evidence="1">
    <location>
        <begin position="37"/>
        <end position="157"/>
    </location>
</feature>
<dbReference type="InterPro" id="IPR018821">
    <property type="entry name" value="DUF294_put_nucleoTrafse_sb-bd"/>
</dbReference>
<feature type="domain" description="DUF294" evidence="2">
    <location>
        <begin position="209"/>
        <end position="325"/>
    </location>
</feature>
<organism evidence="3 4">
    <name type="scientific">Mycolicibacterium llatzerense</name>
    <dbReference type="NCBI Taxonomy" id="280871"/>
    <lineage>
        <taxon>Bacteria</taxon>
        <taxon>Bacillati</taxon>
        <taxon>Actinomycetota</taxon>
        <taxon>Actinomycetes</taxon>
        <taxon>Mycobacteriales</taxon>
        <taxon>Mycobacteriaceae</taxon>
        <taxon>Mycolicibacterium</taxon>
    </lineage>
</organism>
<accession>A0A0D1L0K7</accession>
<reference evidence="3 4" key="1">
    <citation type="submission" date="2015-01" db="EMBL/GenBank/DDBJ databases">
        <title>Genome sequence of Mycobacterium llatzerense and Mycobacterium immunogenum recovered from brain abscess.</title>
        <authorList>
            <person name="Greninger A.L."/>
            <person name="Langelier C."/>
            <person name="Cunningham G."/>
            <person name="Chiu C.Y."/>
            <person name="Miller S."/>
        </authorList>
    </citation>
    <scope>NUCLEOTIDE SEQUENCE [LARGE SCALE GENOMIC DNA]</scope>
    <source>
        <strain evidence="3 4">CLUC14</strain>
    </source>
</reference>
<keyword evidence="4" id="KW-1185">Reference proteome</keyword>
<evidence type="ECO:0008006" key="5">
    <source>
        <dbReference type="Google" id="ProtNLM"/>
    </source>
</evidence>
<name>A0A0D1L0K7_9MYCO</name>
<evidence type="ECO:0000313" key="3">
    <source>
        <dbReference type="EMBL" id="KIU14560.1"/>
    </source>
</evidence>
<evidence type="ECO:0000259" key="2">
    <source>
        <dbReference type="Pfam" id="PF10335"/>
    </source>
</evidence>
<proteinExistence type="predicted"/>
<gene>
    <name evidence="3" type="ORF">TL10_23625</name>
</gene>
<dbReference type="Proteomes" id="UP000032221">
    <property type="component" value="Unassembled WGS sequence"/>
</dbReference>
<dbReference type="Pfam" id="PF10335">
    <property type="entry name" value="DUF294_C"/>
    <property type="match status" value="1"/>
</dbReference>
<protein>
    <recommendedName>
        <fullName evidence="5">CBS domain-containing protein</fullName>
    </recommendedName>
</protein>
<dbReference type="GO" id="GO:0008773">
    <property type="term" value="F:[protein-PII] uridylyltransferase activity"/>
    <property type="evidence" value="ECO:0007669"/>
    <property type="project" value="InterPro"/>
</dbReference>
<dbReference type="EMBL" id="JXST01000041">
    <property type="protein sequence ID" value="KIU14560.1"/>
    <property type="molecule type" value="Genomic_DNA"/>
</dbReference>
<dbReference type="STRING" id="280871.TL10_23625"/>
<sequence length="335" mass="35255">MSSDRNSVMDAIGAIDEAGDDAALRSGIEHGLQAVRAAARASAPAVEVAAAWSQVLRSGVAAAVRLTPVGVPWSWFVSGSVARGEAVAGSDVETLVVLADDAGRDEALEAAAAVHAVLERCGVRADANGVLASRPRFCRSASAWSDGIAHWAADPRQDRGVVMTGVLADSRAVHLADATVTEDLLRAQVVRAAVYNYPVRQYLLQDATTFRATFPSRLRMLANQSDAVDLKLAAIDPLVKIARWAAVSAGSTALSTPSRLDAAGAANVLDADDVSSLHECFTALVRFRWTSRAGGDQVVLSELPPQERAMLRSVAREVAGISRKLTFLASTSAFR</sequence>
<dbReference type="AlphaFoldDB" id="A0A0D1L0K7"/>
<dbReference type="InterPro" id="IPR005105">
    <property type="entry name" value="GlnD_Uridyltrans_N"/>
</dbReference>
<dbReference type="Pfam" id="PF03445">
    <property type="entry name" value="DUF294"/>
    <property type="match status" value="1"/>
</dbReference>